<dbReference type="GO" id="GO:0008237">
    <property type="term" value="F:metallopeptidase activity"/>
    <property type="evidence" value="ECO:0007669"/>
    <property type="project" value="UniProtKB-KW"/>
</dbReference>
<evidence type="ECO:0000256" key="5">
    <source>
        <dbReference type="ARBA" id="ARBA00022833"/>
    </source>
</evidence>
<dbReference type="PANTHER" id="PTHR39188">
    <property type="entry name" value="MEMBRANE-ASSOCIATED ZINC METALLOPROTEASE M50B"/>
    <property type="match status" value="1"/>
</dbReference>
<evidence type="ECO:0000313" key="9">
    <source>
        <dbReference type="Proteomes" id="UP000249061"/>
    </source>
</evidence>
<keyword evidence="4" id="KW-0378">Hydrolase</keyword>
<organism evidence="8 9">
    <name type="scientific">Archangium gephyra</name>
    <dbReference type="NCBI Taxonomy" id="48"/>
    <lineage>
        <taxon>Bacteria</taxon>
        <taxon>Pseudomonadati</taxon>
        <taxon>Myxococcota</taxon>
        <taxon>Myxococcia</taxon>
        <taxon>Myxococcales</taxon>
        <taxon>Cystobacterineae</taxon>
        <taxon>Archangiaceae</taxon>
        <taxon>Archangium</taxon>
    </lineage>
</organism>
<keyword evidence="5" id="KW-0862">Zinc</keyword>
<dbReference type="AlphaFoldDB" id="A0A2W5UVF8"/>
<comment type="cofactor">
    <cofactor evidence="1">
        <name>Zn(2+)</name>
        <dbReference type="ChEBI" id="CHEBI:29105"/>
    </cofactor>
</comment>
<keyword evidence="7" id="KW-0472">Membrane</keyword>
<evidence type="ECO:0000256" key="7">
    <source>
        <dbReference type="SAM" id="Phobius"/>
    </source>
</evidence>
<evidence type="ECO:0000256" key="4">
    <source>
        <dbReference type="ARBA" id="ARBA00022801"/>
    </source>
</evidence>
<proteinExistence type="inferred from homology"/>
<evidence type="ECO:0000256" key="6">
    <source>
        <dbReference type="ARBA" id="ARBA00023049"/>
    </source>
</evidence>
<dbReference type="Proteomes" id="UP000249061">
    <property type="component" value="Unassembled WGS sequence"/>
</dbReference>
<feature type="transmembrane region" description="Helical" evidence="7">
    <location>
        <begin position="86"/>
        <end position="106"/>
    </location>
</feature>
<dbReference type="EMBL" id="QFQP01000010">
    <property type="protein sequence ID" value="PZR13198.1"/>
    <property type="molecule type" value="Genomic_DNA"/>
</dbReference>
<keyword evidence="7" id="KW-1133">Transmembrane helix</keyword>
<evidence type="ECO:0000256" key="1">
    <source>
        <dbReference type="ARBA" id="ARBA00001947"/>
    </source>
</evidence>
<dbReference type="PANTHER" id="PTHR39188:SF3">
    <property type="entry name" value="STAGE IV SPORULATION PROTEIN FB"/>
    <property type="match status" value="1"/>
</dbReference>
<accession>A0A2W5UVF8</accession>
<name>A0A2W5UVF8_9BACT</name>
<keyword evidence="7" id="KW-0812">Transmembrane</keyword>
<keyword evidence="6" id="KW-0482">Metalloprotease</keyword>
<dbReference type="GO" id="GO:0006508">
    <property type="term" value="P:proteolysis"/>
    <property type="evidence" value="ECO:0007669"/>
    <property type="project" value="UniProtKB-KW"/>
</dbReference>
<evidence type="ECO:0000256" key="2">
    <source>
        <dbReference type="ARBA" id="ARBA00007931"/>
    </source>
</evidence>
<reference evidence="8 9" key="1">
    <citation type="submission" date="2017-08" db="EMBL/GenBank/DDBJ databases">
        <title>Infants hospitalized years apart are colonized by the same room-sourced microbial strains.</title>
        <authorList>
            <person name="Brooks B."/>
            <person name="Olm M.R."/>
            <person name="Firek B.A."/>
            <person name="Baker R."/>
            <person name="Thomas B.C."/>
            <person name="Morowitz M.J."/>
            <person name="Banfield J.F."/>
        </authorList>
    </citation>
    <scope>NUCLEOTIDE SEQUENCE [LARGE SCALE GENOMIC DNA]</scope>
    <source>
        <strain evidence="8">S2_003_000_R2_14</strain>
    </source>
</reference>
<gene>
    <name evidence="8" type="ORF">DI536_12985</name>
</gene>
<evidence type="ECO:0008006" key="10">
    <source>
        <dbReference type="Google" id="ProtNLM"/>
    </source>
</evidence>
<keyword evidence="3" id="KW-0645">Protease</keyword>
<comment type="caution">
    <text evidence="8">The sequence shown here is derived from an EMBL/GenBank/DDBJ whole genome shotgun (WGS) entry which is preliminary data.</text>
</comment>
<evidence type="ECO:0000256" key="3">
    <source>
        <dbReference type="ARBA" id="ARBA00022670"/>
    </source>
</evidence>
<comment type="similarity">
    <text evidence="2">Belongs to the peptidase M50B family.</text>
</comment>
<feature type="transmembrane region" description="Helical" evidence="7">
    <location>
        <begin position="20"/>
        <end position="46"/>
    </location>
</feature>
<feature type="transmembrane region" description="Helical" evidence="7">
    <location>
        <begin position="121"/>
        <end position="140"/>
    </location>
</feature>
<evidence type="ECO:0000313" key="8">
    <source>
        <dbReference type="EMBL" id="PZR13198.1"/>
    </source>
</evidence>
<protein>
    <recommendedName>
        <fullName evidence="10">Peptidase M50 domain-containing protein</fullName>
    </recommendedName>
</protein>
<sequence length="194" mass="20659">MSRWALKVGSWKNVPIYVHATTPIGLLIYAGVSPSAWAAFAGVILLHELGHAAVVRAAGGRATEVMVHGFGGYCRWLGDVTPLGRAAIACGGVAAQLVLLFVALAFEKFGVVPWGVRGSDFWYRLTTGNAMIIALNLLPVSPLDGAEAWRFPLLLGQRLRARLSAKQRPSGVASEEAAKALASRLLDDARRGDD</sequence>